<protein>
    <recommendedName>
        <fullName evidence="2">FBD domain-containing protein</fullName>
    </recommendedName>
</protein>
<organism evidence="1">
    <name type="scientific">Arundo donax</name>
    <name type="common">Giant reed</name>
    <name type="synonym">Donax arundinaceus</name>
    <dbReference type="NCBI Taxonomy" id="35708"/>
    <lineage>
        <taxon>Eukaryota</taxon>
        <taxon>Viridiplantae</taxon>
        <taxon>Streptophyta</taxon>
        <taxon>Embryophyta</taxon>
        <taxon>Tracheophyta</taxon>
        <taxon>Spermatophyta</taxon>
        <taxon>Magnoliopsida</taxon>
        <taxon>Liliopsida</taxon>
        <taxon>Poales</taxon>
        <taxon>Poaceae</taxon>
        <taxon>PACMAD clade</taxon>
        <taxon>Arundinoideae</taxon>
        <taxon>Arundineae</taxon>
        <taxon>Arundo</taxon>
    </lineage>
</organism>
<sequence length="311" mass="35462">MDETFDYLDLWIRYALSCKVQVLRIISDVEYDLCPLPDMPLVSDKSTTVELCRVEPREPLLDFSGCSALQDLTMSYSTVENILSPSVKRLSICYCTFSRDFRARISAPSLVFLELVSYSGMTPFLDNMPSLVSASIRHGDLHHEDRCKSRFEIGGCADVSCQGCVHSKGDGNKSVLLASLSHALHLKLTSDEGMFIFRRYLTLRPVFSKLKTLVLDDWCMVANLHALIFFLQHSPLLEKLTLKLSTDHEDTVAKEAKYEWTEQAFAFKHLTVEVKCYEFSERIKKNLEVLVSCGVPPGQIKILRYRKISRR</sequence>
<dbReference type="AlphaFoldDB" id="A0A0A9D7K9"/>
<reference evidence="1" key="1">
    <citation type="submission" date="2014-09" db="EMBL/GenBank/DDBJ databases">
        <authorList>
            <person name="Magalhaes I.L.F."/>
            <person name="Oliveira U."/>
            <person name="Santos F.R."/>
            <person name="Vidigal T.H.D.A."/>
            <person name="Brescovit A.D."/>
            <person name="Santos A.J."/>
        </authorList>
    </citation>
    <scope>NUCLEOTIDE SEQUENCE</scope>
    <source>
        <tissue evidence="1">Shoot tissue taken approximately 20 cm above the soil surface</tissue>
    </source>
</reference>
<evidence type="ECO:0008006" key="2">
    <source>
        <dbReference type="Google" id="ProtNLM"/>
    </source>
</evidence>
<accession>A0A0A9D7K9</accession>
<dbReference type="EMBL" id="GBRH01216280">
    <property type="protein sequence ID" value="JAD81615.1"/>
    <property type="molecule type" value="Transcribed_RNA"/>
</dbReference>
<proteinExistence type="predicted"/>
<dbReference type="InterPro" id="IPR032675">
    <property type="entry name" value="LRR_dom_sf"/>
</dbReference>
<reference evidence="1" key="2">
    <citation type="journal article" date="2015" name="Data Brief">
        <title>Shoot transcriptome of the giant reed, Arundo donax.</title>
        <authorList>
            <person name="Barrero R.A."/>
            <person name="Guerrero F.D."/>
            <person name="Moolhuijzen P."/>
            <person name="Goolsby J.A."/>
            <person name="Tidwell J."/>
            <person name="Bellgard S.E."/>
            <person name="Bellgard M.I."/>
        </authorList>
    </citation>
    <scope>NUCLEOTIDE SEQUENCE</scope>
    <source>
        <tissue evidence="1">Shoot tissue taken approximately 20 cm above the soil surface</tissue>
    </source>
</reference>
<dbReference type="PANTHER" id="PTHR34223:SF51">
    <property type="entry name" value="OS06G0556300 PROTEIN"/>
    <property type="match status" value="1"/>
</dbReference>
<evidence type="ECO:0000313" key="1">
    <source>
        <dbReference type="EMBL" id="JAD81615.1"/>
    </source>
</evidence>
<dbReference type="SUPFAM" id="SSF52047">
    <property type="entry name" value="RNI-like"/>
    <property type="match status" value="1"/>
</dbReference>
<name>A0A0A9D7K9_ARUDO</name>
<dbReference type="Gene3D" id="3.80.10.10">
    <property type="entry name" value="Ribonuclease Inhibitor"/>
    <property type="match status" value="1"/>
</dbReference>
<dbReference type="PANTHER" id="PTHR34223">
    <property type="entry name" value="OS11G0201299 PROTEIN"/>
    <property type="match status" value="1"/>
</dbReference>
<dbReference type="InterPro" id="IPR053197">
    <property type="entry name" value="F-box_SCFL_complex_component"/>
</dbReference>